<proteinExistence type="inferred from homology"/>
<dbReference type="InterPro" id="IPR036548">
    <property type="entry name" value="Cyt_c_oxidase_su8_sf"/>
</dbReference>
<dbReference type="Proteomes" id="UP000183832">
    <property type="component" value="Unassembled WGS sequence"/>
</dbReference>
<evidence type="ECO:0000313" key="11">
    <source>
        <dbReference type="Proteomes" id="UP000183832"/>
    </source>
</evidence>
<evidence type="ECO:0000256" key="3">
    <source>
        <dbReference type="ARBA" id="ARBA00010117"/>
    </source>
</evidence>
<keyword evidence="4 9" id="KW-0812">Transmembrane</keyword>
<evidence type="ECO:0000256" key="8">
    <source>
        <dbReference type="ARBA" id="ARBA00023136"/>
    </source>
</evidence>
<dbReference type="OrthoDB" id="6093252at2759"/>
<comment type="similarity">
    <text evidence="3">Belongs to the cytochrome c oxidase VIII family.</text>
</comment>
<feature type="transmembrane region" description="Helical" evidence="9">
    <location>
        <begin position="39"/>
        <end position="58"/>
    </location>
</feature>
<organism evidence="10 11">
    <name type="scientific">Clunio marinus</name>
    <dbReference type="NCBI Taxonomy" id="568069"/>
    <lineage>
        <taxon>Eukaryota</taxon>
        <taxon>Metazoa</taxon>
        <taxon>Ecdysozoa</taxon>
        <taxon>Arthropoda</taxon>
        <taxon>Hexapoda</taxon>
        <taxon>Insecta</taxon>
        <taxon>Pterygota</taxon>
        <taxon>Neoptera</taxon>
        <taxon>Endopterygota</taxon>
        <taxon>Diptera</taxon>
        <taxon>Nematocera</taxon>
        <taxon>Chironomoidea</taxon>
        <taxon>Chironomidae</taxon>
        <taxon>Clunio</taxon>
    </lineage>
</organism>
<gene>
    <name evidence="10" type="ORF">CLUMA_CG020451</name>
</gene>
<sequence length="67" mass="7294">MFAKHVIKSLSPAITHVQRRGINVVSGPPQVRVSFAEKAVLCLVMAAGWTAIPVWVLGHIKEYKGQA</sequence>
<dbReference type="Gene3D" id="4.10.81.10">
    <property type="entry name" value="Cytochrome c oxidase, subunit 8"/>
    <property type="match status" value="1"/>
</dbReference>
<evidence type="ECO:0000256" key="7">
    <source>
        <dbReference type="ARBA" id="ARBA00023128"/>
    </source>
</evidence>
<evidence type="ECO:0000256" key="5">
    <source>
        <dbReference type="ARBA" id="ARBA00022792"/>
    </source>
</evidence>
<dbReference type="AlphaFoldDB" id="A0A1J1J4Z8"/>
<dbReference type="Pfam" id="PF02285">
    <property type="entry name" value="COX8"/>
    <property type="match status" value="1"/>
</dbReference>
<comment type="pathway">
    <text evidence="2">Energy metabolism; oxidative phosphorylation.</text>
</comment>
<keyword evidence="11" id="KW-1185">Reference proteome</keyword>
<dbReference type="UniPathway" id="UPA00705"/>
<keyword evidence="7" id="KW-0496">Mitochondrion</keyword>
<accession>A0A1J1J4Z8</accession>
<evidence type="ECO:0000313" key="10">
    <source>
        <dbReference type="EMBL" id="CRL07483.1"/>
    </source>
</evidence>
<dbReference type="PANTHER" id="PTHR16717">
    <property type="entry name" value="CYTOCHROME C OXIDASE POLYPEPTIDE VIII"/>
    <property type="match status" value="1"/>
</dbReference>
<dbReference type="InterPro" id="IPR003205">
    <property type="entry name" value="Cyt_c_oxidase_su8"/>
</dbReference>
<protein>
    <submittedName>
        <fullName evidence="10">CLUMA_CG020451, isoform A</fullName>
    </submittedName>
</protein>
<keyword evidence="8 9" id="KW-0472">Membrane</keyword>
<evidence type="ECO:0000256" key="9">
    <source>
        <dbReference type="SAM" id="Phobius"/>
    </source>
</evidence>
<dbReference type="GO" id="GO:0006123">
    <property type="term" value="P:mitochondrial electron transport, cytochrome c to oxygen"/>
    <property type="evidence" value="ECO:0007669"/>
    <property type="project" value="InterPro"/>
</dbReference>
<evidence type="ECO:0000256" key="6">
    <source>
        <dbReference type="ARBA" id="ARBA00022989"/>
    </source>
</evidence>
<dbReference type="PANTHER" id="PTHR16717:SF5">
    <property type="entry name" value="CYTOCHROME C OXIDASE SUBUNIT 8, ISOFORM A"/>
    <property type="match status" value="1"/>
</dbReference>
<name>A0A1J1J4Z8_9DIPT</name>
<reference evidence="10 11" key="1">
    <citation type="submission" date="2015-04" db="EMBL/GenBank/DDBJ databases">
        <authorList>
            <person name="Syromyatnikov M.Y."/>
            <person name="Popov V.N."/>
        </authorList>
    </citation>
    <scope>NUCLEOTIDE SEQUENCE [LARGE SCALE GENOMIC DNA]</scope>
</reference>
<dbReference type="GO" id="GO:0045277">
    <property type="term" value="C:respiratory chain complex IV"/>
    <property type="evidence" value="ECO:0007669"/>
    <property type="project" value="InterPro"/>
</dbReference>
<keyword evidence="6 9" id="KW-1133">Transmembrane helix</keyword>
<dbReference type="GO" id="GO:0005743">
    <property type="term" value="C:mitochondrial inner membrane"/>
    <property type="evidence" value="ECO:0007669"/>
    <property type="project" value="UniProtKB-SubCell"/>
</dbReference>
<evidence type="ECO:0000256" key="4">
    <source>
        <dbReference type="ARBA" id="ARBA00022692"/>
    </source>
</evidence>
<keyword evidence="5" id="KW-0999">Mitochondrion inner membrane</keyword>
<evidence type="ECO:0000256" key="1">
    <source>
        <dbReference type="ARBA" id="ARBA00004434"/>
    </source>
</evidence>
<comment type="subcellular location">
    <subcellularLocation>
        <location evidence="1">Mitochondrion inner membrane</location>
        <topology evidence="1">Single-pass membrane protein</topology>
    </subcellularLocation>
</comment>
<evidence type="ECO:0000256" key="2">
    <source>
        <dbReference type="ARBA" id="ARBA00004673"/>
    </source>
</evidence>
<dbReference type="EMBL" id="CVRI01000072">
    <property type="protein sequence ID" value="CRL07483.1"/>
    <property type="molecule type" value="Genomic_DNA"/>
</dbReference>